<evidence type="ECO:0000313" key="2">
    <source>
        <dbReference type="EMBL" id="EBV7078605.1"/>
    </source>
</evidence>
<dbReference type="AlphaFoldDB" id="A0A3V8Z073"/>
<evidence type="ECO:0000313" key="1">
    <source>
        <dbReference type="EMBL" id="EBV4684863.1"/>
    </source>
</evidence>
<protein>
    <submittedName>
        <fullName evidence="2">Uncharacterized protein</fullName>
    </submittedName>
</protein>
<organism evidence="2">
    <name type="scientific">Salmonella oranienberg</name>
    <dbReference type="NCBI Taxonomy" id="28147"/>
    <lineage>
        <taxon>Bacteria</taxon>
        <taxon>Pseudomonadati</taxon>
        <taxon>Pseudomonadota</taxon>
        <taxon>Gammaproteobacteria</taxon>
        <taxon>Enterobacterales</taxon>
        <taxon>Enterobacteriaceae</taxon>
        <taxon>Salmonella</taxon>
    </lineage>
</organism>
<gene>
    <name evidence="4" type="ORF">AY458_11995</name>
    <name evidence="3" type="ORF">D6J52_07725</name>
    <name evidence="1" type="ORF">DOW12_05430</name>
    <name evidence="2" type="ORF">YU42_01605</name>
</gene>
<accession>A0A3V8Z073</accession>
<name>A0A3V8Z073_SALON</name>
<comment type="caution">
    <text evidence="2">The sequence shown here is derived from an EMBL/GenBank/DDBJ whole genome shotgun (WGS) entry which is preliminary data.</text>
</comment>
<dbReference type="EMBL" id="AAKNCD010000008">
    <property type="protein sequence ID" value="ECT5383373.1"/>
    <property type="molecule type" value="Genomic_DNA"/>
</dbReference>
<dbReference type="EMBL" id="AAHOXZ010000005">
    <property type="protein sequence ID" value="EBY7486960.1"/>
    <property type="molecule type" value="Genomic_DNA"/>
</dbReference>
<sequence>MWRNRNGNFLPDGASLSGLQTSVSWTRHLRRTVYQTCKKTGKIPVFLYLRSRFYYWSAAGPQPPIILEIEIAGCSK</sequence>
<reference evidence="2" key="1">
    <citation type="submission" date="2018-07" db="EMBL/GenBank/DDBJ databases">
        <authorList>
            <person name="Ashton P.M."/>
            <person name="Dallman T."/>
            <person name="Nair S."/>
            <person name="De Pinna E."/>
            <person name="Peters T."/>
            <person name="Grant K."/>
        </authorList>
    </citation>
    <scope>NUCLEOTIDE SEQUENCE</scope>
    <source>
        <strain evidence="1">279524</strain>
        <strain evidence="3">568410</strain>
        <strain evidence="2">65444</strain>
    </source>
</reference>
<proteinExistence type="predicted"/>
<dbReference type="EMBL" id="AAHFIG010000004">
    <property type="protein sequence ID" value="EBV4684863.1"/>
    <property type="molecule type" value="Genomic_DNA"/>
</dbReference>
<evidence type="ECO:0000313" key="3">
    <source>
        <dbReference type="EMBL" id="EBY7486960.1"/>
    </source>
</evidence>
<evidence type="ECO:0000313" key="4">
    <source>
        <dbReference type="EMBL" id="ECT5383373.1"/>
    </source>
</evidence>
<reference evidence="4" key="2">
    <citation type="submission" date="2018-07" db="EMBL/GenBank/DDBJ databases">
        <authorList>
            <consortium name="NARMS: The National Antimicrobial Resistance Monitoring System"/>
        </authorList>
    </citation>
    <scope>NUCLEOTIDE SEQUENCE</scope>
    <source>
        <strain evidence="4">FSIS1605669</strain>
    </source>
</reference>
<dbReference type="EMBL" id="AAHGCE010000001">
    <property type="protein sequence ID" value="EBV7078605.1"/>
    <property type="molecule type" value="Genomic_DNA"/>
</dbReference>